<proteinExistence type="predicted"/>
<dbReference type="EC" id="2.3.1.19" evidence="6"/>
<dbReference type="InterPro" id="IPR050500">
    <property type="entry name" value="Phos_Acetyltrans/Butyryltrans"/>
</dbReference>
<keyword evidence="2" id="KW-0456">Lyase</keyword>
<dbReference type="InterPro" id="IPR002539">
    <property type="entry name" value="MaoC-like_dom"/>
</dbReference>
<organism evidence="6 7">
    <name type="scientific">Methylorubrum extorquens (strain DSM 6343 / CIP 106787 / DM4)</name>
    <name type="common">Methylobacterium extorquens</name>
    <dbReference type="NCBI Taxonomy" id="661410"/>
    <lineage>
        <taxon>Bacteria</taxon>
        <taxon>Pseudomonadati</taxon>
        <taxon>Pseudomonadota</taxon>
        <taxon>Alphaproteobacteria</taxon>
        <taxon>Hyphomicrobiales</taxon>
        <taxon>Methylobacteriaceae</taxon>
        <taxon>Methylorubrum</taxon>
    </lineage>
</organism>
<evidence type="ECO:0000313" key="7">
    <source>
        <dbReference type="Proteomes" id="UP000008070"/>
    </source>
</evidence>
<feature type="domain" description="MaoC-like" evidence="5">
    <location>
        <begin position="23"/>
        <end position="114"/>
    </location>
</feature>
<dbReference type="GO" id="GO:0004312">
    <property type="term" value="F:fatty acid synthase activity"/>
    <property type="evidence" value="ECO:0007669"/>
    <property type="project" value="InterPro"/>
</dbReference>
<dbReference type="NCBIfam" id="NF008852">
    <property type="entry name" value="PRK11890.1"/>
    <property type="match status" value="1"/>
</dbReference>
<dbReference type="PANTHER" id="PTHR43356:SF2">
    <property type="entry name" value="PHOSPHATE ACETYLTRANSFERASE"/>
    <property type="match status" value="1"/>
</dbReference>
<feature type="domain" description="Phosphate acetyl/butaryl transferase" evidence="4">
    <location>
        <begin position="242"/>
        <end position="454"/>
    </location>
</feature>
<dbReference type="GeneID" id="72987650"/>
<dbReference type="InterPro" id="IPR003965">
    <property type="entry name" value="Fatty_acid_synthase"/>
</dbReference>
<dbReference type="GO" id="GO:0016836">
    <property type="term" value="F:hydro-lyase activity"/>
    <property type="evidence" value="ECO:0007669"/>
    <property type="project" value="UniProtKB-ARBA"/>
</dbReference>
<dbReference type="HOGENOM" id="CLU_042890_0_2_5"/>
<reference evidence="7" key="1">
    <citation type="journal article" date="2009" name="PLoS ONE">
        <title>Methylobacterium genome sequences: a reference blueprint to investigate microbial metabolism of C1 compounds from natural and industrial sources.</title>
        <authorList>
            <person name="Vuilleumier S."/>
            <person name="Chistoserdova L."/>
            <person name="Lee M.-C."/>
            <person name="Bringel F."/>
            <person name="Lajus A."/>
            <person name="Zhou Y."/>
            <person name="Gourion B."/>
            <person name="Barbe V."/>
            <person name="Chang J."/>
            <person name="Cruveiller S."/>
            <person name="Dossat C."/>
            <person name="Gillett W."/>
            <person name="Gruffaz C."/>
            <person name="Haugen E."/>
            <person name="Hourcade E."/>
            <person name="Levy R."/>
            <person name="Mangenot S."/>
            <person name="Muller E."/>
            <person name="Nadalig T."/>
            <person name="Pagni M."/>
            <person name="Penny C."/>
            <person name="Peyraud R."/>
            <person name="Robinson D.G."/>
            <person name="Roche D."/>
            <person name="Rouy Z."/>
            <person name="Saenampechek C."/>
            <person name="Salvignol G."/>
            <person name="Vallenet D."/>
            <person name="Wu Z."/>
            <person name="Marx C.J."/>
            <person name="Vorholt J.A."/>
            <person name="Olson M.V."/>
            <person name="Kaul R."/>
            <person name="Weissenbach J."/>
            <person name="Medigue C."/>
            <person name="Lidstrom M.E."/>
        </authorList>
    </citation>
    <scope>NUCLEOTIDE SEQUENCE [LARGE SCALE GENOMIC DNA]</scope>
    <source>
        <strain evidence="7">DSM 6343 / CIP 106787 / DM4</strain>
    </source>
</reference>
<dbReference type="PRINTS" id="PR01483">
    <property type="entry name" value="FASYNTHASE"/>
</dbReference>
<gene>
    <name evidence="6" type="ORF">METD_I0294</name>
</gene>
<evidence type="ECO:0000259" key="5">
    <source>
        <dbReference type="Pfam" id="PF01575"/>
    </source>
</evidence>
<keyword evidence="3 6" id="KW-0012">Acyltransferase</keyword>
<dbReference type="AlphaFoldDB" id="C7C830"/>
<dbReference type="Pfam" id="PF01515">
    <property type="entry name" value="PTA_PTB"/>
    <property type="match status" value="1"/>
</dbReference>
<dbReference type="Gene3D" id="3.40.718.10">
    <property type="entry name" value="Isopropylmalate Dehydrogenase"/>
    <property type="match status" value="1"/>
</dbReference>
<evidence type="ECO:0000313" key="6">
    <source>
        <dbReference type="EMBL" id="CAX21959.1"/>
    </source>
</evidence>
<name>C7C830_METED</name>
<accession>C7C830</accession>
<dbReference type="SUPFAM" id="SSF53659">
    <property type="entry name" value="Isocitrate/Isopropylmalate dehydrogenase-like"/>
    <property type="match status" value="1"/>
</dbReference>
<keyword evidence="1 6" id="KW-0808">Transferase</keyword>
<dbReference type="GO" id="GO:0005835">
    <property type="term" value="C:fatty acid synthase complex"/>
    <property type="evidence" value="ECO:0007669"/>
    <property type="project" value="InterPro"/>
</dbReference>
<protein>
    <submittedName>
        <fullName evidence="6">Phosphate butyryltransferase</fullName>
        <ecNumber evidence="6">2.3.1.19</ecNumber>
    </submittedName>
</protein>
<dbReference type="RefSeq" id="WP_012779097.1">
    <property type="nucleotide sequence ID" value="NC_012988.1"/>
</dbReference>
<dbReference type="InterPro" id="IPR002505">
    <property type="entry name" value="PTA_PTB"/>
</dbReference>
<dbReference type="NCBIfam" id="NF006045">
    <property type="entry name" value="PRK08190.1"/>
    <property type="match status" value="1"/>
</dbReference>
<dbReference type="InterPro" id="IPR029069">
    <property type="entry name" value="HotDog_dom_sf"/>
</dbReference>
<dbReference type="SUPFAM" id="SSF54637">
    <property type="entry name" value="Thioesterase/thiol ester dehydrase-isomerase"/>
    <property type="match status" value="1"/>
</dbReference>
<dbReference type="Proteomes" id="UP000008070">
    <property type="component" value="Chromosome"/>
</dbReference>
<dbReference type="CDD" id="cd03449">
    <property type="entry name" value="R_hydratase"/>
    <property type="match status" value="1"/>
</dbReference>
<evidence type="ECO:0000259" key="4">
    <source>
        <dbReference type="Pfam" id="PF01515"/>
    </source>
</evidence>
<dbReference type="GO" id="GO:0050182">
    <property type="term" value="F:phosphate butyryltransferase activity"/>
    <property type="evidence" value="ECO:0007669"/>
    <property type="project" value="UniProtKB-EC"/>
</dbReference>
<dbReference type="Gene3D" id="3.10.129.10">
    <property type="entry name" value="Hotdog Thioesterase"/>
    <property type="match status" value="1"/>
</dbReference>
<dbReference type="Pfam" id="PF01575">
    <property type="entry name" value="MaoC_dehydratas"/>
    <property type="match status" value="1"/>
</dbReference>
<evidence type="ECO:0000256" key="1">
    <source>
        <dbReference type="ARBA" id="ARBA00022679"/>
    </source>
</evidence>
<dbReference type="FunFam" id="3.10.129.10:FF:000042">
    <property type="entry name" value="MaoC domain protein dehydratase"/>
    <property type="match status" value="1"/>
</dbReference>
<sequence>MDALQYIENRTLAEIRVGDTASLSRVLRPQDISLFAVVSGDVNPAHLDTAYAATDRFHGVIAHGMWGGSLISAVLGTVLPGPGTIYLGQSLRFLRPVRVGDTVTARVTVRERDETTMRLVLDCLCLNGAGETVITGEAEVLAPTEKVRRPRVLLPEVHLHERGAHWRAVIAAARAHPPIRTAVVHPCDAVSLAGALAARDAGLIEPVLVGPSAKVEAAATSAGLSLDGVTRLDAPHSHAAAELAVAEARAGRVAALMKGALHTDEILTPVLDKAVGLRTGRRMSHVYALDVPDYAKPLFITDAAVNIAPSLEDKRDIVQNAIDLCRALGVETPKVAILSAVETVTTKLSSTLDAAALCKMAERGQIVGGIVDGPLAFDNAVSRTAAATKGIASAVAGEADVLVVPDLVSGNMLAKQLIHLAGADAAGLLLGARVPVVLTSRSDSADVRLASCALAQLLVHRAAAA</sequence>
<dbReference type="GO" id="GO:0006633">
    <property type="term" value="P:fatty acid biosynthetic process"/>
    <property type="evidence" value="ECO:0007669"/>
    <property type="project" value="InterPro"/>
</dbReference>
<evidence type="ECO:0000256" key="2">
    <source>
        <dbReference type="ARBA" id="ARBA00023239"/>
    </source>
</evidence>
<dbReference type="KEGG" id="mdi:METDI0294"/>
<dbReference type="EMBL" id="FP103042">
    <property type="protein sequence ID" value="CAX21959.1"/>
    <property type="molecule type" value="Genomic_DNA"/>
</dbReference>
<dbReference type="PANTHER" id="PTHR43356">
    <property type="entry name" value="PHOSPHATE ACETYLTRANSFERASE"/>
    <property type="match status" value="1"/>
</dbReference>
<evidence type="ECO:0000256" key="3">
    <source>
        <dbReference type="ARBA" id="ARBA00023315"/>
    </source>
</evidence>